<comment type="function">
    <text evidence="1">Involved in a late step of protoheme IX synthesis.</text>
</comment>
<dbReference type="PROSITE" id="PS50005">
    <property type="entry name" value="TPR"/>
    <property type="match status" value="1"/>
</dbReference>
<dbReference type="Proteomes" id="UP000664658">
    <property type="component" value="Unassembled WGS sequence"/>
</dbReference>
<dbReference type="GO" id="GO:0006779">
    <property type="term" value="P:porphyrin-containing compound biosynthetic process"/>
    <property type="evidence" value="ECO:0007669"/>
    <property type="project" value="UniProtKB-KW"/>
</dbReference>
<evidence type="ECO:0000256" key="2">
    <source>
        <dbReference type="ARBA" id="ARBA00004429"/>
    </source>
</evidence>
<comment type="subcellular location">
    <subcellularLocation>
        <location evidence="2">Cell inner membrane</location>
        <topology evidence="2">Multi-pass membrane protein</topology>
    </subcellularLocation>
</comment>
<keyword evidence="9" id="KW-0627">Porphyrin biosynthesis</keyword>
<reference evidence="10" key="1">
    <citation type="submission" date="2021-03" db="EMBL/GenBank/DDBJ databases">
        <title>Plesiomonas shigelloides zfcc0051, isolated from zebrafish feces.</title>
        <authorList>
            <person name="Vanderhoek Z."/>
            <person name="Gaulke C."/>
        </authorList>
    </citation>
    <scope>NUCLEOTIDE SEQUENCE</scope>
    <source>
        <strain evidence="10">Zfcc0051</strain>
    </source>
</reference>
<accession>A0A2P1VRR1</accession>
<dbReference type="RefSeq" id="WP_010864997.1">
    <property type="nucleotide sequence ID" value="NZ_CP027852.1"/>
</dbReference>
<organism evidence="10 11">
    <name type="scientific">Plesiomonas shigelloides</name>
    <name type="common">Aeromonas shigelloides</name>
    <dbReference type="NCBI Taxonomy" id="703"/>
    <lineage>
        <taxon>Bacteria</taxon>
        <taxon>Pseudomonadati</taxon>
        <taxon>Pseudomonadota</taxon>
        <taxon>Gammaproteobacteria</taxon>
        <taxon>Enterobacterales</taxon>
        <taxon>Enterobacteriaceae</taxon>
        <taxon>Plesiomonas</taxon>
    </lineage>
</organism>
<evidence type="ECO:0000256" key="1">
    <source>
        <dbReference type="ARBA" id="ARBA00002962"/>
    </source>
</evidence>
<evidence type="ECO:0000256" key="3">
    <source>
        <dbReference type="ARBA" id="ARBA00004744"/>
    </source>
</evidence>
<dbReference type="UniPathway" id="UPA00252"/>
<dbReference type="NCBIfam" id="TIGR00540">
    <property type="entry name" value="TPR_hemY_coli"/>
    <property type="match status" value="1"/>
</dbReference>
<dbReference type="Gene3D" id="1.25.40.10">
    <property type="entry name" value="Tetratricopeptide repeat domain"/>
    <property type="match status" value="2"/>
</dbReference>
<dbReference type="InterPro" id="IPR010817">
    <property type="entry name" value="HemY_N"/>
</dbReference>
<evidence type="ECO:0000256" key="5">
    <source>
        <dbReference type="ARBA" id="ARBA00022519"/>
    </source>
</evidence>
<gene>
    <name evidence="10" type="ORF">J2R62_10125</name>
</gene>
<protein>
    <submittedName>
        <fullName evidence="10">Protoheme IX biogenesis protein HemY</fullName>
    </submittedName>
</protein>
<name>A0A2P1VRR1_PLESH</name>
<sequence>MTRIFILLAIIIGGLVIGPEFAGHQGYVLIVAGPYTVEMSLTSMIILVILTLAALFILDAVLRRLLRIGSSTHGWFARRKQNRARKQTLAGLLKLTEGDYQQAERLMAKSAEHADQPVVNLLMAAEAAQQRGDNLSCNQYLHRAAELAGNDTLPVDITRVRLQLAQGEIHAARHGVDHLLAVAPRHPQVLRLAEQAYTQAGAYAALLDLLPQLTKSGLFPEQELEQIELNAEDGLMNKAMKENGSEGLMAWLRNQPRRRRTNPRTLALLANHLIECDDHHHAQEVLLSGLRKSSEPQLLTVLSRLHPTDPAAVEKVLQHLMKKEPENALLNRALGHLLAVQGQYPEAESALRKALAQQPNAADYALLANVLEKAGHPQDAGEMRRRGLALVDGEHHA</sequence>
<keyword evidence="5" id="KW-0997">Cell inner membrane</keyword>
<dbReference type="GO" id="GO:0042168">
    <property type="term" value="P:heme metabolic process"/>
    <property type="evidence" value="ECO:0007669"/>
    <property type="project" value="InterPro"/>
</dbReference>
<dbReference type="InterPro" id="IPR011990">
    <property type="entry name" value="TPR-like_helical_dom_sf"/>
</dbReference>
<dbReference type="SUPFAM" id="SSF48452">
    <property type="entry name" value="TPR-like"/>
    <property type="match status" value="1"/>
</dbReference>
<comment type="caution">
    <text evidence="10">The sequence shown here is derived from an EMBL/GenBank/DDBJ whole genome shotgun (WGS) entry which is preliminary data.</text>
</comment>
<dbReference type="Pfam" id="PF14559">
    <property type="entry name" value="TPR_19"/>
    <property type="match status" value="1"/>
</dbReference>
<evidence type="ECO:0000256" key="4">
    <source>
        <dbReference type="ARBA" id="ARBA00022475"/>
    </source>
</evidence>
<evidence type="ECO:0000313" key="10">
    <source>
        <dbReference type="EMBL" id="MBO1108580.1"/>
    </source>
</evidence>
<evidence type="ECO:0000256" key="8">
    <source>
        <dbReference type="ARBA" id="ARBA00023136"/>
    </source>
</evidence>
<keyword evidence="8" id="KW-0472">Membrane</keyword>
<comment type="pathway">
    <text evidence="3">Porphyrin-containing compound metabolism; protoheme biosynthesis.</text>
</comment>
<keyword evidence="6" id="KW-0812">Transmembrane</keyword>
<evidence type="ECO:0000256" key="7">
    <source>
        <dbReference type="ARBA" id="ARBA00022989"/>
    </source>
</evidence>
<dbReference type="InterPro" id="IPR005254">
    <property type="entry name" value="Heme_biosyn_assoc_TPR_pro"/>
</dbReference>
<evidence type="ECO:0000313" key="11">
    <source>
        <dbReference type="Proteomes" id="UP000664658"/>
    </source>
</evidence>
<dbReference type="EMBL" id="JAFNAA010000009">
    <property type="protein sequence ID" value="MBO1108580.1"/>
    <property type="molecule type" value="Genomic_DNA"/>
</dbReference>
<dbReference type="AlphaFoldDB" id="A0A2P1VRR1"/>
<proteinExistence type="predicted"/>
<keyword evidence="7" id="KW-1133">Transmembrane helix</keyword>
<dbReference type="GO" id="GO:0005886">
    <property type="term" value="C:plasma membrane"/>
    <property type="evidence" value="ECO:0007669"/>
    <property type="project" value="UniProtKB-SubCell"/>
</dbReference>
<evidence type="ECO:0000256" key="9">
    <source>
        <dbReference type="ARBA" id="ARBA00023244"/>
    </source>
</evidence>
<evidence type="ECO:0000256" key="6">
    <source>
        <dbReference type="ARBA" id="ARBA00022692"/>
    </source>
</evidence>
<dbReference type="InterPro" id="IPR019734">
    <property type="entry name" value="TPR_rpt"/>
</dbReference>
<dbReference type="Pfam" id="PF07219">
    <property type="entry name" value="HemY_N"/>
    <property type="match status" value="1"/>
</dbReference>
<keyword evidence="4" id="KW-1003">Cell membrane</keyword>